<keyword evidence="1" id="KW-0732">Signal</keyword>
<dbReference type="Proteomes" id="UP000435112">
    <property type="component" value="Unassembled WGS sequence"/>
</dbReference>
<evidence type="ECO:0000313" key="3">
    <source>
        <dbReference type="Proteomes" id="UP000435112"/>
    </source>
</evidence>
<feature type="chain" id="PRO_5025452267" description="RxLR effector protein" evidence="1">
    <location>
        <begin position="30"/>
        <end position="57"/>
    </location>
</feature>
<evidence type="ECO:0008006" key="4">
    <source>
        <dbReference type="Google" id="ProtNLM"/>
    </source>
</evidence>
<comment type="caution">
    <text evidence="2">The sequence shown here is derived from an EMBL/GenBank/DDBJ whole genome shotgun (WGS) entry which is preliminary data.</text>
</comment>
<feature type="signal peptide" evidence="1">
    <location>
        <begin position="1"/>
        <end position="29"/>
    </location>
</feature>
<dbReference type="AlphaFoldDB" id="A0A6A3IKX8"/>
<gene>
    <name evidence="2" type="ORF">PR002_g23449</name>
</gene>
<protein>
    <recommendedName>
        <fullName evidence="4">RxLR effector protein</fullName>
    </recommendedName>
</protein>
<proteinExistence type="predicted"/>
<organism evidence="2 3">
    <name type="scientific">Phytophthora rubi</name>
    <dbReference type="NCBI Taxonomy" id="129364"/>
    <lineage>
        <taxon>Eukaryota</taxon>
        <taxon>Sar</taxon>
        <taxon>Stramenopiles</taxon>
        <taxon>Oomycota</taxon>
        <taxon>Peronosporomycetes</taxon>
        <taxon>Peronosporales</taxon>
        <taxon>Peronosporaceae</taxon>
        <taxon>Phytophthora</taxon>
    </lineage>
</organism>
<sequence>MSMASSGASSSVALASLPTLAVLVVAVLAGQEEDTVERPLIPAIRFDDPRLIGLRML</sequence>
<evidence type="ECO:0000256" key="1">
    <source>
        <dbReference type="SAM" id="SignalP"/>
    </source>
</evidence>
<dbReference type="EMBL" id="QXFU01002683">
    <property type="protein sequence ID" value="KAE8982741.1"/>
    <property type="molecule type" value="Genomic_DNA"/>
</dbReference>
<name>A0A6A3IKX8_9STRA</name>
<evidence type="ECO:0000313" key="2">
    <source>
        <dbReference type="EMBL" id="KAE8982741.1"/>
    </source>
</evidence>
<reference evidence="2 3" key="1">
    <citation type="submission" date="2018-09" db="EMBL/GenBank/DDBJ databases">
        <title>Genomic investigation of the strawberry pathogen Phytophthora fragariae indicates pathogenicity is determined by transcriptional variation in three key races.</title>
        <authorList>
            <person name="Adams T.M."/>
            <person name="Armitage A.D."/>
            <person name="Sobczyk M.K."/>
            <person name="Bates H.J."/>
            <person name="Dunwell J.M."/>
            <person name="Nellist C.F."/>
            <person name="Harrison R.J."/>
        </authorList>
    </citation>
    <scope>NUCLEOTIDE SEQUENCE [LARGE SCALE GENOMIC DNA]</scope>
    <source>
        <strain evidence="2 3">SCRP324</strain>
    </source>
</reference>
<accession>A0A6A3IKX8</accession>